<dbReference type="EMBL" id="CP074402">
    <property type="protein sequence ID" value="QVJ02441.1"/>
    <property type="molecule type" value="Genomic_DNA"/>
</dbReference>
<keyword evidence="2" id="KW-1185">Reference proteome</keyword>
<dbReference type="KEGG" id="nec:KGD82_07945"/>
<protein>
    <submittedName>
        <fullName evidence="1">Uncharacterized protein</fullName>
    </submittedName>
</protein>
<dbReference type="Proteomes" id="UP000682416">
    <property type="component" value="Chromosome"/>
</dbReference>
<evidence type="ECO:0000313" key="2">
    <source>
        <dbReference type="Proteomes" id="UP000682416"/>
    </source>
</evidence>
<organism evidence="1 2">
    <name type="scientific">Nocardiopsis eucommiae</name>
    <dbReference type="NCBI Taxonomy" id="2831970"/>
    <lineage>
        <taxon>Bacteria</taxon>
        <taxon>Bacillati</taxon>
        <taxon>Actinomycetota</taxon>
        <taxon>Actinomycetes</taxon>
        <taxon>Streptosporangiales</taxon>
        <taxon>Nocardiopsidaceae</taxon>
        <taxon>Nocardiopsis</taxon>
    </lineage>
</organism>
<gene>
    <name evidence="1" type="ORF">KGD82_07945</name>
</gene>
<sequence length="67" mass="7228">MKLTWIASECGNRRTCPTVYATDRGTLVVQGYILADKDITGINIPDGESVVEIPLALLQEVARAHGS</sequence>
<evidence type="ECO:0000313" key="1">
    <source>
        <dbReference type="EMBL" id="QVJ02441.1"/>
    </source>
</evidence>
<name>A0A975LAZ1_9ACTN</name>
<proteinExistence type="predicted"/>
<accession>A0A975LAZ1</accession>
<dbReference type="RefSeq" id="WP_378734628.1">
    <property type="nucleotide sequence ID" value="NZ_CBDRIY010000001.1"/>
</dbReference>
<dbReference type="AlphaFoldDB" id="A0A975LAZ1"/>
<reference evidence="1" key="1">
    <citation type="submission" date="2021-05" db="EMBL/GenBank/DDBJ databases">
        <authorList>
            <person name="Kaiqin L."/>
            <person name="Jian G."/>
        </authorList>
    </citation>
    <scope>NUCLEOTIDE SEQUENCE</scope>
    <source>
        <strain evidence="1">HDS5</strain>
    </source>
</reference>